<dbReference type="Pfam" id="PF00512">
    <property type="entry name" value="HisKA"/>
    <property type="match status" value="1"/>
</dbReference>
<evidence type="ECO:0000256" key="10">
    <source>
        <dbReference type="SAM" id="Phobius"/>
    </source>
</evidence>
<dbReference type="GO" id="GO:0000160">
    <property type="term" value="P:phosphorelay signal transduction system"/>
    <property type="evidence" value="ECO:0007669"/>
    <property type="project" value="UniProtKB-KW"/>
</dbReference>
<dbReference type="PRINTS" id="PR00344">
    <property type="entry name" value="BCTRLSENSOR"/>
</dbReference>
<evidence type="ECO:0000256" key="7">
    <source>
        <dbReference type="ARBA" id="ARBA00023012"/>
    </source>
</evidence>
<comment type="catalytic activity">
    <reaction evidence="1">
        <text>ATP + protein L-histidine = ADP + protein N-phospho-L-histidine.</text>
        <dbReference type="EC" id="2.7.13.3"/>
    </reaction>
</comment>
<feature type="region of interest" description="Disordered" evidence="9">
    <location>
        <begin position="599"/>
        <end position="625"/>
    </location>
</feature>
<comment type="subunit">
    <text evidence="3">Homodimer.</text>
</comment>
<dbReference type="CDD" id="cd17546">
    <property type="entry name" value="REC_hyHK_CKI1_RcsC-like"/>
    <property type="match status" value="1"/>
</dbReference>
<dbReference type="PROSITE" id="PS50110">
    <property type="entry name" value="RESPONSE_REGULATORY"/>
    <property type="match status" value="1"/>
</dbReference>
<dbReference type="InterPro" id="IPR004358">
    <property type="entry name" value="Sig_transdc_His_kin-like_C"/>
</dbReference>
<dbReference type="InterPro" id="IPR036890">
    <property type="entry name" value="HATPase_C_sf"/>
</dbReference>
<keyword evidence="7" id="KW-0902">Two-component regulatory system</keyword>
<dbReference type="AlphaFoldDB" id="A0ABC8YG07"/>
<evidence type="ECO:0000256" key="3">
    <source>
        <dbReference type="ARBA" id="ARBA00011738"/>
    </source>
</evidence>
<dbReference type="SMART" id="SM00448">
    <property type="entry name" value="REC"/>
    <property type="match status" value="1"/>
</dbReference>
<keyword evidence="5 8" id="KW-0597">Phosphoprotein</keyword>
<dbReference type="InterPro" id="IPR036097">
    <property type="entry name" value="HisK_dim/P_sf"/>
</dbReference>
<dbReference type="CDD" id="cd00082">
    <property type="entry name" value="HisKA"/>
    <property type="match status" value="1"/>
</dbReference>
<dbReference type="PANTHER" id="PTHR43719">
    <property type="entry name" value="TWO-COMPONENT HISTIDINE KINASE"/>
    <property type="match status" value="1"/>
</dbReference>
<dbReference type="InterPro" id="IPR011006">
    <property type="entry name" value="CheY-like_superfamily"/>
</dbReference>
<evidence type="ECO:0000313" key="13">
    <source>
        <dbReference type="EMBL" id="CAL4942163.1"/>
    </source>
</evidence>
<dbReference type="EMBL" id="OZ075126">
    <property type="protein sequence ID" value="CAL4942163.1"/>
    <property type="molecule type" value="Genomic_DNA"/>
</dbReference>
<dbReference type="SUPFAM" id="SSF47384">
    <property type="entry name" value="Homodimeric domain of signal transducing histidine kinase"/>
    <property type="match status" value="1"/>
</dbReference>
<comment type="function">
    <text evidence="2">Cytokinin receptor related to bacterial two-component regulators. Functions as a histidine kinase and transmits the stress signal to a downstream MAPK cascade.</text>
</comment>
<evidence type="ECO:0000256" key="8">
    <source>
        <dbReference type="PROSITE-ProRule" id="PRU00169"/>
    </source>
</evidence>
<keyword evidence="10" id="KW-1133">Transmembrane helix</keyword>
<feature type="transmembrane region" description="Helical" evidence="10">
    <location>
        <begin position="58"/>
        <end position="81"/>
    </location>
</feature>
<sequence length="785" mass="86185">MNGRNGGLNNDHKWLGLCLFVSLRRKGFWRKTSTVCKVVFFRQTSPHTTAMSWEDMGVAAIVLLACGVTAAVAAAAAFFAAMGALRRSAAREASLRASLVRHKEALQQAERKSLSKTSAFAGASHDIRSALAAITGLVDVSRVEAQAHPQITRNLDQMDVCTRKLLGILNSILDISKVESGKMQLDEVEFNLADVLEESMDMINIVGISKGLEVVWDPCDLSILKCGNVIGDCRRLKQILDNVLGNSVKFTQEGHVILRAWANRPITRSSNSVPSRFGCLRSSANFLCLLKTREHLADCHSFSSVQNDPNSIEFYFEVDDTGIGIPKEKRELVFEDYVQVKEGQGGTGLGLGIVQSFVHLMGGEITIKDKEPDKTGTCVGFNVFLKLSGTNEQLDIEEGSLISSAETSESLIRASAFREPNSFDGVHCVLLAHGDETRRILRFWMENLGVKVWPVPQLEFLASAVEKLCHVNASPARTSSDSFECHTDYCFRPRETVTQILPIAPNNSKSVQRGNFGGVLVVIDAHYGKMEDICPEMNFAEIKNQIPCKVVCLTDANTSSSDLSRFRHRTCCDLVLQKPIHGSRLHALLKTLRDLQMPHAQHPSHVTPDDRTYSSTGGSSGSGTSAMVAHLGSEPRLMENDKPLIGTHVLLVEDTLTLQTIGKKILYQLGASVEVAEDGAKAVSMFEAALEQAAAGSETSAASTPYDAILMDCQMPVMDGYEATRRIREAENHYRIRTPIIALTANAMEEETQKTIITGMDLHLTKPMERRSIAEAIRRVRRAQG</sequence>
<evidence type="ECO:0000259" key="12">
    <source>
        <dbReference type="PROSITE" id="PS50110"/>
    </source>
</evidence>
<feature type="domain" description="Histidine kinase" evidence="11">
    <location>
        <begin position="122"/>
        <end position="387"/>
    </location>
</feature>
<keyword evidence="14" id="KW-1185">Reference proteome</keyword>
<dbReference type="Gene3D" id="3.40.50.2300">
    <property type="match status" value="1"/>
</dbReference>
<dbReference type="PANTHER" id="PTHR43719:SF67">
    <property type="entry name" value="HISTIDINE KINASE"/>
    <property type="match status" value="1"/>
</dbReference>
<reference evidence="13 14" key="2">
    <citation type="submission" date="2024-10" db="EMBL/GenBank/DDBJ databases">
        <authorList>
            <person name="Ryan C."/>
        </authorList>
    </citation>
    <scope>NUCLEOTIDE SEQUENCE [LARGE SCALE GENOMIC DNA]</scope>
</reference>
<reference evidence="14" key="1">
    <citation type="submission" date="2024-06" db="EMBL/GenBank/DDBJ databases">
        <authorList>
            <person name="Ryan C."/>
        </authorList>
    </citation>
    <scope>NUCLEOTIDE SEQUENCE [LARGE SCALE GENOMIC DNA]</scope>
</reference>
<dbReference type="Proteomes" id="UP001497457">
    <property type="component" value="Chromosome 16b"/>
</dbReference>
<dbReference type="InterPro" id="IPR003594">
    <property type="entry name" value="HATPase_dom"/>
</dbReference>
<dbReference type="Gene3D" id="1.10.287.130">
    <property type="match status" value="1"/>
</dbReference>
<evidence type="ECO:0000256" key="4">
    <source>
        <dbReference type="ARBA" id="ARBA00012438"/>
    </source>
</evidence>
<dbReference type="EC" id="2.7.13.3" evidence="4"/>
<evidence type="ECO:0000256" key="1">
    <source>
        <dbReference type="ARBA" id="ARBA00000085"/>
    </source>
</evidence>
<dbReference type="SUPFAM" id="SSF52172">
    <property type="entry name" value="CheY-like"/>
    <property type="match status" value="1"/>
</dbReference>
<evidence type="ECO:0000313" key="14">
    <source>
        <dbReference type="Proteomes" id="UP001497457"/>
    </source>
</evidence>
<dbReference type="GO" id="GO:0009736">
    <property type="term" value="P:cytokinin-activated signaling pathway"/>
    <property type="evidence" value="ECO:0007669"/>
    <property type="project" value="UniProtKB-KW"/>
</dbReference>
<evidence type="ECO:0000256" key="2">
    <source>
        <dbReference type="ARBA" id="ARBA00002427"/>
    </source>
</evidence>
<evidence type="ECO:0000256" key="9">
    <source>
        <dbReference type="SAM" id="MobiDB-lite"/>
    </source>
</evidence>
<evidence type="ECO:0000256" key="5">
    <source>
        <dbReference type="ARBA" id="ARBA00022553"/>
    </source>
</evidence>
<dbReference type="Pfam" id="PF02518">
    <property type="entry name" value="HATPase_c"/>
    <property type="match status" value="1"/>
</dbReference>
<dbReference type="InterPro" id="IPR001789">
    <property type="entry name" value="Sig_transdc_resp-reg_receiver"/>
</dbReference>
<keyword evidence="10" id="KW-0812">Transmembrane</keyword>
<dbReference type="SMART" id="SM00387">
    <property type="entry name" value="HATPase_c"/>
    <property type="match status" value="1"/>
</dbReference>
<protein>
    <recommendedName>
        <fullName evidence="4">histidine kinase</fullName>
        <ecNumber evidence="4">2.7.13.3</ecNumber>
    </recommendedName>
</protein>
<dbReference type="PROSITE" id="PS50109">
    <property type="entry name" value="HIS_KIN"/>
    <property type="match status" value="1"/>
</dbReference>
<dbReference type="InterPro" id="IPR050956">
    <property type="entry name" value="2C_system_His_kinase"/>
</dbReference>
<dbReference type="GO" id="GO:0004673">
    <property type="term" value="F:protein histidine kinase activity"/>
    <property type="evidence" value="ECO:0007669"/>
    <property type="project" value="UniProtKB-EC"/>
</dbReference>
<dbReference type="InterPro" id="IPR003661">
    <property type="entry name" value="HisK_dim/P_dom"/>
</dbReference>
<evidence type="ECO:0000256" key="6">
    <source>
        <dbReference type="ARBA" id="ARBA00022864"/>
    </source>
</evidence>
<feature type="compositionally biased region" description="Low complexity" evidence="9">
    <location>
        <begin position="614"/>
        <end position="625"/>
    </location>
</feature>
<dbReference type="SMART" id="SM00388">
    <property type="entry name" value="HisKA"/>
    <property type="match status" value="1"/>
</dbReference>
<accession>A0ABC8YG07</accession>
<organism evidence="13 14">
    <name type="scientific">Urochloa decumbens</name>
    <dbReference type="NCBI Taxonomy" id="240449"/>
    <lineage>
        <taxon>Eukaryota</taxon>
        <taxon>Viridiplantae</taxon>
        <taxon>Streptophyta</taxon>
        <taxon>Embryophyta</taxon>
        <taxon>Tracheophyta</taxon>
        <taxon>Spermatophyta</taxon>
        <taxon>Magnoliopsida</taxon>
        <taxon>Liliopsida</taxon>
        <taxon>Poales</taxon>
        <taxon>Poaceae</taxon>
        <taxon>PACMAD clade</taxon>
        <taxon>Panicoideae</taxon>
        <taxon>Panicodae</taxon>
        <taxon>Paniceae</taxon>
        <taxon>Melinidinae</taxon>
        <taxon>Urochloa</taxon>
    </lineage>
</organism>
<name>A0ABC8YG07_9POAL</name>
<feature type="domain" description="Response regulatory" evidence="12">
    <location>
        <begin position="648"/>
        <end position="781"/>
    </location>
</feature>
<dbReference type="Pfam" id="PF00072">
    <property type="entry name" value="Response_reg"/>
    <property type="match status" value="1"/>
</dbReference>
<proteinExistence type="predicted"/>
<dbReference type="InterPro" id="IPR005467">
    <property type="entry name" value="His_kinase_dom"/>
</dbReference>
<gene>
    <name evidence="13" type="ORF">URODEC1_LOCUS33431</name>
</gene>
<keyword evidence="10" id="KW-0472">Membrane</keyword>
<evidence type="ECO:0000259" key="11">
    <source>
        <dbReference type="PROSITE" id="PS50109"/>
    </source>
</evidence>
<dbReference type="SUPFAM" id="SSF55874">
    <property type="entry name" value="ATPase domain of HSP90 chaperone/DNA topoisomerase II/histidine kinase"/>
    <property type="match status" value="1"/>
</dbReference>
<keyword evidence="6" id="KW-0932">Cytokinin signaling pathway</keyword>
<dbReference type="Gene3D" id="3.30.565.10">
    <property type="entry name" value="Histidine kinase-like ATPase, C-terminal domain"/>
    <property type="match status" value="1"/>
</dbReference>
<feature type="modified residue" description="4-aspartylphosphate" evidence="8">
    <location>
        <position position="712"/>
    </location>
</feature>